<dbReference type="Proteomes" id="UP001595462">
    <property type="component" value="Unassembled WGS sequence"/>
</dbReference>
<evidence type="ECO:0000256" key="2">
    <source>
        <dbReference type="SAM" id="SignalP"/>
    </source>
</evidence>
<dbReference type="RefSeq" id="WP_380691804.1">
    <property type="nucleotide sequence ID" value="NZ_JBHRSS010000010.1"/>
</dbReference>
<organism evidence="3 4">
    <name type="scientific">Salinisphaera aquimarina</name>
    <dbReference type="NCBI Taxonomy" id="2094031"/>
    <lineage>
        <taxon>Bacteria</taxon>
        <taxon>Pseudomonadati</taxon>
        <taxon>Pseudomonadota</taxon>
        <taxon>Gammaproteobacteria</taxon>
        <taxon>Salinisphaerales</taxon>
        <taxon>Salinisphaeraceae</taxon>
        <taxon>Salinisphaera</taxon>
    </lineage>
</organism>
<protein>
    <submittedName>
        <fullName evidence="3">Uncharacterized protein</fullName>
    </submittedName>
</protein>
<accession>A0ABV7EWA4</accession>
<feature type="signal peptide" evidence="2">
    <location>
        <begin position="1"/>
        <end position="22"/>
    </location>
</feature>
<feature type="region of interest" description="Disordered" evidence="1">
    <location>
        <begin position="26"/>
        <end position="100"/>
    </location>
</feature>
<feature type="chain" id="PRO_5045926674" evidence="2">
    <location>
        <begin position="23"/>
        <end position="100"/>
    </location>
</feature>
<feature type="compositionally biased region" description="Low complexity" evidence="1">
    <location>
        <begin position="64"/>
        <end position="74"/>
    </location>
</feature>
<dbReference type="EMBL" id="JBHRSS010000010">
    <property type="protein sequence ID" value="MFC3106196.1"/>
    <property type="molecule type" value="Genomic_DNA"/>
</dbReference>
<sequence>MHFRAPLIAALLLAVASTATFAAGTADHQVTQSDRHAEAGGANDNYGTSGVEVEDNFSQSDRPAATQAANNARASFGDRSNVSVDSMSNRRDSMPNDNDM</sequence>
<evidence type="ECO:0000313" key="4">
    <source>
        <dbReference type="Proteomes" id="UP001595462"/>
    </source>
</evidence>
<keyword evidence="4" id="KW-1185">Reference proteome</keyword>
<reference evidence="4" key="1">
    <citation type="journal article" date="2019" name="Int. J. Syst. Evol. Microbiol.">
        <title>The Global Catalogue of Microorganisms (GCM) 10K type strain sequencing project: providing services to taxonomists for standard genome sequencing and annotation.</title>
        <authorList>
            <consortium name="The Broad Institute Genomics Platform"/>
            <consortium name="The Broad Institute Genome Sequencing Center for Infectious Disease"/>
            <person name="Wu L."/>
            <person name="Ma J."/>
        </authorList>
    </citation>
    <scope>NUCLEOTIDE SEQUENCE [LARGE SCALE GENOMIC DNA]</scope>
    <source>
        <strain evidence="4">KCTC 52640</strain>
    </source>
</reference>
<evidence type="ECO:0000313" key="3">
    <source>
        <dbReference type="EMBL" id="MFC3106196.1"/>
    </source>
</evidence>
<comment type="caution">
    <text evidence="3">The sequence shown here is derived from an EMBL/GenBank/DDBJ whole genome shotgun (WGS) entry which is preliminary data.</text>
</comment>
<feature type="compositionally biased region" description="Polar residues" evidence="1">
    <location>
        <begin position="78"/>
        <end position="87"/>
    </location>
</feature>
<evidence type="ECO:0000256" key="1">
    <source>
        <dbReference type="SAM" id="MobiDB-lite"/>
    </source>
</evidence>
<keyword evidence="2" id="KW-0732">Signal</keyword>
<gene>
    <name evidence="3" type="ORF">ACFOSU_20170</name>
</gene>
<proteinExistence type="predicted"/>
<name>A0ABV7EWA4_9GAMM</name>